<dbReference type="Gene3D" id="3.40.50.1700">
    <property type="entry name" value="Glycoside hydrolase family 3 C-terminal domain"/>
    <property type="match status" value="1"/>
</dbReference>
<comment type="caution">
    <text evidence="2">The sequence shown here is derived from an EMBL/GenBank/DDBJ whole genome shotgun (WGS) entry which is preliminary data.</text>
</comment>
<feature type="non-terminal residue" evidence="2">
    <location>
        <position position="1"/>
    </location>
</feature>
<evidence type="ECO:0000313" key="2">
    <source>
        <dbReference type="EMBL" id="ETJ42468.1"/>
    </source>
</evidence>
<organism evidence="2">
    <name type="scientific">human gut metagenome</name>
    <dbReference type="NCBI Taxonomy" id="408170"/>
    <lineage>
        <taxon>unclassified sequences</taxon>
        <taxon>metagenomes</taxon>
        <taxon>organismal metagenomes</taxon>
    </lineage>
</organism>
<dbReference type="InterPro" id="IPR036881">
    <property type="entry name" value="Glyco_hydro_3_C_sf"/>
</dbReference>
<evidence type="ECO:0000256" key="1">
    <source>
        <dbReference type="ARBA" id="ARBA00022801"/>
    </source>
</evidence>
<keyword evidence="1" id="KW-0378">Hydrolase</keyword>
<dbReference type="EMBL" id="AZMM01003563">
    <property type="protein sequence ID" value="ETJ42468.1"/>
    <property type="molecule type" value="Genomic_DNA"/>
</dbReference>
<dbReference type="GO" id="GO:0005975">
    <property type="term" value="P:carbohydrate metabolic process"/>
    <property type="evidence" value="ECO:0007669"/>
    <property type="project" value="InterPro"/>
</dbReference>
<sequence>FGSVAGFPGPLCRREPVALLGRVQKDWIAVGYGSGGDVNAPYVTNLLDCLREQGVAVDSELAALYEQWCQANPVDPGTEWGKWPLSFPEMELADDVVAAAAQRARPAVVVLGR</sequence>
<dbReference type="GO" id="GO:0004553">
    <property type="term" value="F:hydrolase activity, hydrolyzing O-glycosyl compounds"/>
    <property type="evidence" value="ECO:0007669"/>
    <property type="project" value="InterPro"/>
</dbReference>
<reference evidence="2" key="1">
    <citation type="submission" date="2013-12" db="EMBL/GenBank/DDBJ databases">
        <title>A Varibaculum cambriense genome reconstructed from a premature infant gut community with otherwise low bacterial novelty that shifts toward anaerobic metabolism during the third week of life.</title>
        <authorList>
            <person name="Brown C.T."/>
            <person name="Sharon I."/>
            <person name="Thomas B.C."/>
            <person name="Castelle C.J."/>
            <person name="Morowitz M.J."/>
            <person name="Banfield J.F."/>
        </authorList>
    </citation>
    <scope>NUCLEOTIDE SEQUENCE</scope>
</reference>
<accession>W1YIV9</accession>
<protein>
    <submittedName>
        <fullName evidence="2">Beta-glucosidase</fullName>
    </submittedName>
</protein>
<name>W1YIV9_9ZZZZ</name>
<dbReference type="AlphaFoldDB" id="W1YIV9"/>
<proteinExistence type="predicted"/>
<feature type="non-terminal residue" evidence="2">
    <location>
        <position position="113"/>
    </location>
</feature>
<gene>
    <name evidence="2" type="ORF">Q604_UNBC03563G0001</name>
</gene>